<dbReference type="SMART" id="SM00156">
    <property type="entry name" value="PP2Ac"/>
    <property type="match status" value="1"/>
</dbReference>
<comment type="cofactor">
    <cofactor evidence="1">
        <name>Mn(2+)</name>
        <dbReference type="ChEBI" id="CHEBI:29035"/>
    </cofactor>
</comment>
<dbReference type="AlphaFoldDB" id="A0A5B9D7S7"/>
<reference evidence="10 11" key="1">
    <citation type="journal article" date="2020" name="Nature">
        <title>Isolation of an archaeon at the prokaryote-eukaryote interface.</title>
        <authorList>
            <person name="Imachi H."/>
            <person name="Nobu M.K."/>
            <person name="Nakahara N."/>
            <person name="Morono Y."/>
            <person name="Ogawara M."/>
            <person name="Takaki Y."/>
            <person name="Takano Y."/>
            <person name="Uematsu K."/>
            <person name="Ikuta T."/>
            <person name="Ito M."/>
            <person name="Matsui Y."/>
            <person name="Miyazaki M."/>
            <person name="Murata K."/>
            <person name="Saito Y."/>
            <person name="Sakai S."/>
            <person name="Song C."/>
            <person name="Tasumi E."/>
            <person name="Yamanaka Y."/>
            <person name="Yamaguchi T."/>
            <person name="Kamagata Y."/>
            <person name="Tamaki H."/>
            <person name="Takai K."/>
        </authorList>
    </citation>
    <scope>NUCLEOTIDE SEQUENCE [LARGE SCALE GENOMIC DNA]</scope>
    <source>
        <strain evidence="10 11">MK-D1</strain>
    </source>
</reference>
<dbReference type="PANTHER" id="PTHR11668:SF300">
    <property type="entry name" value="SERINE_THREONINE-PROTEIN PHOSPHATASE"/>
    <property type="match status" value="1"/>
</dbReference>
<evidence type="ECO:0000259" key="9">
    <source>
        <dbReference type="PROSITE" id="PS00125"/>
    </source>
</evidence>
<gene>
    <name evidence="10" type="ORF">DSAG12_00759</name>
</gene>
<keyword evidence="4" id="KW-0378">Hydrolase</keyword>
<keyword evidence="3" id="KW-0479">Metal-binding</keyword>
<evidence type="ECO:0000313" key="10">
    <source>
        <dbReference type="EMBL" id="QEE14937.1"/>
    </source>
</evidence>
<evidence type="ECO:0000256" key="4">
    <source>
        <dbReference type="ARBA" id="ARBA00022801"/>
    </source>
</evidence>
<evidence type="ECO:0000256" key="1">
    <source>
        <dbReference type="ARBA" id="ARBA00001936"/>
    </source>
</evidence>
<dbReference type="Pfam" id="PF00149">
    <property type="entry name" value="Metallophos"/>
    <property type="match status" value="1"/>
</dbReference>
<dbReference type="KEGG" id="psyt:DSAG12_00759"/>
<keyword evidence="11" id="KW-1185">Reference proteome</keyword>
<evidence type="ECO:0000313" key="11">
    <source>
        <dbReference type="Proteomes" id="UP000321408"/>
    </source>
</evidence>
<dbReference type="InterPro" id="IPR050341">
    <property type="entry name" value="PP1_catalytic_subunit"/>
</dbReference>
<proteinExistence type="predicted"/>
<comment type="catalytic activity">
    <reaction evidence="8">
        <text>O-phospho-L-threonyl-[protein] + H2O = L-threonyl-[protein] + phosphate</text>
        <dbReference type="Rhea" id="RHEA:47004"/>
        <dbReference type="Rhea" id="RHEA-COMP:11060"/>
        <dbReference type="Rhea" id="RHEA-COMP:11605"/>
        <dbReference type="ChEBI" id="CHEBI:15377"/>
        <dbReference type="ChEBI" id="CHEBI:30013"/>
        <dbReference type="ChEBI" id="CHEBI:43474"/>
        <dbReference type="ChEBI" id="CHEBI:61977"/>
        <dbReference type="EC" id="3.1.3.16"/>
    </reaction>
</comment>
<dbReference type="Proteomes" id="UP000321408">
    <property type="component" value="Chromosome"/>
</dbReference>
<dbReference type="InterPro" id="IPR006186">
    <property type="entry name" value="Ser/Thr-sp_prot-phosphatase"/>
</dbReference>
<dbReference type="SUPFAM" id="SSF56300">
    <property type="entry name" value="Metallo-dependent phosphatases"/>
    <property type="match status" value="1"/>
</dbReference>
<keyword evidence="6" id="KW-0464">Manganese</keyword>
<evidence type="ECO:0000256" key="3">
    <source>
        <dbReference type="ARBA" id="ARBA00022723"/>
    </source>
</evidence>
<keyword evidence="5" id="KW-0904">Protein phosphatase</keyword>
<dbReference type="Gene3D" id="3.60.21.10">
    <property type="match status" value="1"/>
</dbReference>
<evidence type="ECO:0000256" key="6">
    <source>
        <dbReference type="ARBA" id="ARBA00023211"/>
    </source>
</evidence>
<dbReference type="GO" id="GO:0005737">
    <property type="term" value="C:cytoplasm"/>
    <property type="evidence" value="ECO:0007669"/>
    <property type="project" value="TreeGrafter"/>
</dbReference>
<name>A0A5B9D7S7_9ARCH</name>
<comment type="catalytic activity">
    <reaction evidence="7">
        <text>O-phospho-L-seryl-[protein] + H2O = L-seryl-[protein] + phosphate</text>
        <dbReference type="Rhea" id="RHEA:20629"/>
        <dbReference type="Rhea" id="RHEA-COMP:9863"/>
        <dbReference type="Rhea" id="RHEA-COMP:11604"/>
        <dbReference type="ChEBI" id="CHEBI:15377"/>
        <dbReference type="ChEBI" id="CHEBI:29999"/>
        <dbReference type="ChEBI" id="CHEBI:43474"/>
        <dbReference type="ChEBI" id="CHEBI:83421"/>
        <dbReference type="EC" id="3.1.3.16"/>
    </reaction>
</comment>
<feature type="domain" description="Serine/threonine specific protein phosphatases" evidence="9">
    <location>
        <begin position="205"/>
        <end position="210"/>
    </location>
</feature>
<accession>A0A5B9D7S7</accession>
<dbReference type="EMBL" id="CP042905">
    <property type="protein sequence ID" value="QEE14937.1"/>
    <property type="molecule type" value="Genomic_DNA"/>
</dbReference>
<evidence type="ECO:0000256" key="8">
    <source>
        <dbReference type="ARBA" id="ARBA00048336"/>
    </source>
</evidence>
<dbReference type="PRINTS" id="PR00114">
    <property type="entry name" value="STPHPHTASE"/>
</dbReference>
<dbReference type="GO" id="GO:0046872">
    <property type="term" value="F:metal ion binding"/>
    <property type="evidence" value="ECO:0007669"/>
    <property type="project" value="UniProtKB-KW"/>
</dbReference>
<evidence type="ECO:0000256" key="2">
    <source>
        <dbReference type="ARBA" id="ARBA00013081"/>
    </source>
</evidence>
<evidence type="ECO:0000256" key="5">
    <source>
        <dbReference type="ARBA" id="ARBA00022912"/>
    </source>
</evidence>
<dbReference type="GeneID" id="41328761"/>
<sequence>MNTIVPNEFEEENEFNEKTRIIGEQSYQTLKPTLSKIIETQTQMIFDGKTQRLGETKESTIIDEFWSYYSQFSSENLPSEEMYYGNEFAELKITILIRMFQDFYLERIYPISFPVPIIHTSYRSSKNKSKNPAKMFFVGDTHGSFFDTIKLIPFFVKEIHKGEEKGYEVKIVFIGDFVDRGKLDIHNLLYILTFNLKYQKNVLLLRGNHEEISINAHYGFGTRVMKHFSQLLFASFNHMFKDLPLIAIFHCNEGGIMCLHGGIPIVPNISTGGYEVPQLNTFQFNNRQVWIDEMDEVTQQILWNDPIRNYDPNSPQKYFKSRRGIGFVFNHEIFNEFCVKNHVNLLFRGHQVFLEGFHKHFDNRFITIFSATNYVKKKIDARFIELDSGDIYNFKVHRIQNLSS</sequence>
<dbReference type="InterPro" id="IPR004843">
    <property type="entry name" value="Calcineurin-like_PHP"/>
</dbReference>
<dbReference type="RefSeq" id="WP_147661872.1">
    <property type="nucleotide sequence ID" value="NZ_CP042905.2"/>
</dbReference>
<dbReference type="CDD" id="cd00144">
    <property type="entry name" value="MPP_PPP_family"/>
    <property type="match status" value="1"/>
</dbReference>
<dbReference type="EC" id="3.1.3.16" evidence="2"/>
<dbReference type="InterPro" id="IPR029052">
    <property type="entry name" value="Metallo-depent_PP-like"/>
</dbReference>
<dbReference type="PROSITE" id="PS00125">
    <property type="entry name" value="SER_THR_PHOSPHATASE"/>
    <property type="match status" value="1"/>
</dbReference>
<dbReference type="PANTHER" id="PTHR11668">
    <property type="entry name" value="SERINE/THREONINE PROTEIN PHOSPHATASE"/>
    <property type="match status" value="1"/>
</dbReference>
<organism evidence="10 11">
    <name type="scientific">Promethearchaeum syntrophicum</name>
    <dbReference type="NCBI Taxonomy" id="2594042"/>
    <lineage>
        <taxon>Archaea</taxon>
        <taxon>Promethearchaeati</taxon>
        <taxon>Promethearchaeota</taxon>
        <taxon>Promethearchaeia</taxon>
        <taxon>Promethearchaeales</taxon>
        <taxon>Promethearchaeaceae</taxon>
        <taxon>Promethearchaeum</taxon>
    </lineage>
</organism>
<dbReference type="OrthoDB" id="303721at2157"/>
<evidence type="ECO:0000256" key="7">
    <source>
        <dbReference type="ARBA" id="ARBA00047761"/>
    </source>
</evidence>
<dbReference type="GO" id="GO:0004722">
    <property type="term" value="F:protein serine/threonine phosphatase activity"/>
    <property type="evidence" value="ECO:0007669"/>
    <property type="project" value="UniProtKB-EC"/>
</dbReference>
<protein>
    <recommendedName>
        <fullName evidence="2">protein-serine/threonine phosphatase</fullName>
        <ecNumber evidence="2">3.1.3.16</ecNumber>
    </recommendedName>
</protein>
<reference evidence="10 11" key="2">
    <citation type="journal article" date="2024" name="Int. J. Syst. Evol. Microbiol.">
        <title>Promethearchaeum syntrophicum gen. nov., sp. nov., an anaerobic, obligately syntrophic archaeon, the first isolate of the lineage 'Asgard' archaea, and proposal of the new archaeal phylum Promethearchaeota phyl. nov. and kingdom Promethearchaeati regn. nov.</title>
        <authorList>
            <person name="Imachi H."/>
            <person name="Nobu M.K."/>
            <person name="Kato S."/>
            <person name="Takaki Y."/>
            <person name="Miyazaki M."/>
            <person name="Miyata M."/>
            <person name="Ogawara M."/>
            <person name="Saito Y."/>
            <person name="Sakai S."/>
            <person name="Tahara Y.O."/>
            <person name="Takano Y."/>
            <person name="Tasumi E."/>
            <person name="Uematsu K."/>
            <person name="Yoshimura T."/>
            <person name="Itoh T."/>
            <person name="Ohkuma M."/>
            <person name="Takai K."/>
        </authorList>
    </citation>
    <scope>NUCLEOTIDE SEQUENCE [LARGE SCALE GENOMIC DNA]</scope>
    <source>
        <strain evidence="10 11">MK-D1</strain>
    </source>
</reference>